<gene>
    <name evidence="2" type="ordered locus">Namu_0768</name>
</gene>
<evidence type="ECO:0000256" key="1">
    <source>
        <dbReference type="SAM" id="MobiDB-lite"/>
    </source>
</evidence>
<dbReference type="AlphaFoldDB" id="C8X9B4"/>
<dbReference type="KEGG" id="nml:Namu_0768"/>
<name>C8X9B4_NAKMY</name>
<organism evidence="2 3">
    <name type="scientific">Nakamurella multipartita (strain ATCC 700099 / DSM 44233 / CIP 104796 / JCM 9543 / NBRC 105858 / Y-104)</name>
    <name type="common">Microsphaera multipartita</name>
    <dbReference type="NCBI Taxonomy" id="479431"/>
    <lineage>
        <taxon>Bacteria</taxon>
        <taxon>Bacillati</taxon>
        <taxon>Actinomycetota</taxon>
        <taxon>Actinomycetes</taxon>
        <taxon>Nakamurellales</taxon>
        <taxon>Nakamurellaceae</taxon>
        <taxon>Nakamurella</taxon>
    </lineage>
</organism>
<proteinExistence type="predicted"/>
<evidence type="ECO:0000313" key="3">
    <source>
        <dbReference type="Proteomes" id="UP000002218"/>
    </source>
</evidence>
<reference evidence="2 3" key="2">
    <citation type="journal article" date="2010" name="Stand. Genomic Sci.">
        <title>Complete genome sequence of Nakamurella multipartita type strain (Y-104).</title>
        <authorList>
            <person name="Tice H."/>
            <person name="Mayilraj S."/>
            <person name="Sims D."/>
            <person name="Lapidus A."/>
            <person name="Nolan M."/>
            <person name="Lucas S."/>
            <person name="Glavina Del Rio T."/>
            <person name="Copeland A."/>
            <person name="Cheng J.F."/>
            <person name="Meincke L."/>
            <person name="Bruce D."/>
            <person name="Goodwin L."/>
            <person name="Pitluck S."/>
            <person name="Ivanova N."/>
            <person name="Mavromatis K."/>
            <person name="Ovchinnikova G."/>
            <person name="Pati A."/>
            <person name="Chen A."/>
            <person name="Palaniappan K."/>
            <person name="Land M."/>
            <person name="Hauser L."/>
            <person name="Chang Y.J."/>
            <person name="Jeffries C.D."/>
            <person name="Detter J.C."/>
            <person name="Brettin T."/>
            <person name="Rohde M."/>
            <person name="Goker M."/>
            <person name="Bristow J."/>
            <person name="Eisen J.A."/>
            <person name="Markowitz V."/>
            <person name="Hugenholtz P."/>
            <person name="Kyrpides N.C."/>
            <person name="Klenk H.P."/>
            <person name="Chen F."/>
        </authorList>
    </citation>
    <scope>NUCLEOTIDE SEQUENCE [LARGE SCALE GENOMIC DNA]</scope>
    <source>
        <strain evidence="3">ATCC 700099 / DSM 44233 / CIP 104796 / JCM 9543 / NBRC 105858 / Y-104</strain>
    </source>
</reference>
<reference evidence="3" key="1">
    <citation type="submission" date="2009-09" db="EMBL/GenBank/DDBJ databases">
        <title>The complete genome of Nakamurella multipartita DSM 44233.</title>
        <authorList>
            <consortium name="US DOE Joint Genome Institute (JGI-PGF)"/>
            <person name="Lucas S."/>
            <person name="Copeland A."/>
            <person name="Lapidus A."/>
            <person name="Glavina del Rio T."/>
            <person name="Dalin E."/>
            <person name="Tice H."/>
            <person name="Bruce D."/>
            <person name="Goodwin L."/>
            <person name="Pitluck S."/>
            <person name="Kyrpides N."/>
            <person name="Mavromatis K."/>
            <person name="Ivanova N."/>
            <person name="Ovchinnikova G."/>
            <person name="Sims D."/>
            <person name="Meincke L."/>
            <person name="Brettin T."/>
            <person name="Detter J.C."/>
            <person name="Han C."/>
            <person name="Larimer F."/>
            <person name="Land M."/>
            <person name="Hauser L."/>
            <person name="Markowitz V."/>
            <person name="Cheng J.-F."/>
            <person name="Hugenholtz P."/>
            <person name="Woyke T."/>
            <person name="Wu D."/>
            <person name="Klenk H.-P."/>
            <person name="Eisen J.A."/>
        </authorList>
    </citation>
    <scope>NUCLEOTIDE SEQUENCE [LARGE SCALE GENOMIC DNA]</scope>
    <source>
        <strain evidence="3">ATCC 700099 / DSM 44233 / CIP 104796 / JCM 9543 / NBRC 105858 / Y-104</strain>
    </source>
</reference>
<feature type="region of interest" description="Disordered" evidence="1">
    <location>
        <begin position="1"/>
        <end position="36"/>
    </location>
</feature>
<dbReference type="STRING" id="479431.Namu_0768"/>
<dbReference type="HOGENOM" id="CLU_3120179_0_0_11"/>
<dbReference type="InParanoid" id="C8X9B4"/>
<dbReference type="EMBL" id="CP001737">
    <property type="protein sequence ID" value="ACV77182.1"/>
    <property type="molecule type" value="Genomic_DNA"/>
</dbReference>
<evidence type="ECO:0000313" key="2">
    <source>
        <dbReference type="EMBL" id="ACV77182.1"/>
    </source>
</evidence>
<keyword evidence="3" id="KW-1185">Reference proteome</keyword>
<protein>
    <submittedName>
        <fullName evidence="2">Uncharacterized protein</fullName>
    </submittedName>
</protein>
<accession>C8X9B4</accession>
<sequence>MNRSTGERPGTAAGTYDSTGRRETMFRPIGPDRAATDIDIDIDIDIDAAP</sequence>
<dbReference type="Proteomes" id="UP000002218">
    <property type="component" value="Chromosome"/>
</dbReference>